<dbReference type="AlphaFoldDB" id="A0AAW0R2K5"/>
<evidence type="ECO:0000313" key="4">
    <source>
        <dbReference type="Proteomes" id="UP001392437"/>
    </source>
</evidence>
<gene>
    <name evidence="3" type="ORF">PG999_005601</name>
</gene>
<protein>
    <submittedName>
        <fullName evidence="3">Cupredoxin</fullName>
    </submittedName>
</protein>
<dbReference type="EMBL" id="JAQQWP010000004">
    <property type="protein sequence ID" value="KAK8121481.1"/>
    <property type="molecule type" value="Genomic_DNA"/>
</dbReference>
<evidence type="ECO:0000313" key="3">
    <source>
        <dbReference type="EMBL" id="KAK8121481.1"/>
    </source>
</evidence>
<dbReference type="InterPro" id="IPR052953">
    <property type="entry name" value="Ser-rich/MCO-related"/>
</dbReference>
<sequence>MKKNLLGLAIFTAHGLCAGHLFDVQQCAQEPSAGLPATLSGPAAPSASAGHSNPHITPSGTTFVHPQATATVVDTLTFTVTTTRSIDPPNAMTDRPLPTHVVQINTDGVDLFQPHWVNAARGDVIRFALHGRKLAIVQSTGEDPCRPNGQFDSRSQGHSDRDVYVNYTVGDLGPTFFYGILADEPQGCHAGLRFIVNPGDDIQRPQQASQKTYQETKSSWNTTGSAWRRIRR</sequence>
<name>A0AAW0R2K5_9PEZI</name>
<organism evidence="3 4">
    <name type="scientific">Apiospora kogelbergensis</name>
    <dbReference type="NCBI Taxonomy" id="1337665"/>
    <lineage>
        <taxon>Eukaryota</taxon>
        <taxon>Fungi</taxon>
        <taxon>Dikarya</taxon>
        <taxon>Ascomycota</taxon>
        <taxon>Pezizomycotina</taxon>
        <taxon>Sordariomycetes</taxon>
        <taxon>Xylariomycetidae</taxon>
        <taxon>Amphisphaeriales</taxon>
        <taxon>Apiosporaceae</taxon>
        <taxon>Apiospora</taxon>
    </lineage>
</organism>
<proteinExistence type="predicted"/>
<dbReference type="InterPro" id="IPR008972">
    <property type="entry name" value="Cupredoxin"/>
</dbReference>
<feature type="compositionally biased region" description="Low complexity" evidence="1">
    <location>
        <begin position="38"/>
        <end position="50"/>
    </location>
</feature>
<keyword evidence="2" id="KW-0732">Signal</keyword>
<reference evidence="3 4" key="1">
    <citation type="submission" date="2023-01" db="EMBL/GenBank/DDBJ databases">
        <title>Analysis of 21 Apiospora genomes using comparative genomics revels a genus with tremendous synthesis potential of carbohydrate active enzymes and secondary metabolites.</title>
        <authorList>
            <person name="Sorensen T."/>
        </authorList>
    </citation>
    <scope>NUCLEOTIDE SEQUENCE [LARGE SCALE GENOMIC DNA]</scope>
    <source>
        <strain evidence="3 4">CBS 117206</strain>
    </source>
</reference>
<feature type="region of interest" description="Disordered" evidence="1">
    <location>
        <begin position="210"/>
        <end position="232"/>
    </location>
</feature>
<evidence type="ECO:0000256" key="1">
    <source>
        <dbReference type="SAM" id="MobiDB-lite"/>
    </source>
</evidence>
<dbReference type="Proteomes" id="UP001392437">
    <property type="component" value="Unassembled WGS sequence"/>
</dbReference>
<accession>A0AAW0R2K5</accession>
<feature type="region of interest" description="Disordered" evidence="1">
    <location>
        <begin position="38"/>
        <end position="62"/>
    </location>
</feature>
<dbReference type="PANTHER" id="PTHR34883">
    <property type="entry name" value="SERINE-RICH PROTEIN, PUTATIVE-RELATED-RELATED"/>
    <property type="match status" value="1"/>
</dbReference>
<evidence type="ECO:0000256" key="2">
    <source>
        <dbReference type="SAM" id="SignalP"/>
    </source>
</evidence>
<keyword evidence="4" id="KW-1185">Reference proteome</keyword>
<dbReference type="SUPFAM" id="SSF49503">
    <property type="entry name" value="Cupredoxins"/>
    <property type="match status" value="1"/>
</dbReference>
<comment type="caution">
    <text evidence="3">The sequence shown here is derived from an EMBL/GenBank/DDBJ whole genome shotgun (WGS) entry which is preliminary data.</text>
</comment>
<feature type="signal peptide" evidence="2">
    <location>
        <begin position="1"/>
        <end position="19"/>
    </location>
</feature>
<feature type="chain" id="PRO_5043384932" evidence="2">
    <location>
        <begin position="20"/>
        <end position="232"/>
    </location>
</feature>
<dbReference type="PANTHER" id="PTHR34883:SF16">
    <property type="entry name" value="RICH PROTEIN, PUTATIVE-RELATED"/>
    <property type="match status" value="1"/>
</dbReference>
<feature type="compositionally biased region" description="Polar residues" evidence="1">
    <location>
        <begin position="210"/>
        <end position="225"/>
    </location>
</feature>